<proteinExistence type="predicted"/>
<dbReference type="EMBL" id="JAFELM010000043">
    <property type="protein sequence ID" value="MBM6619372.1"/>
    <property type="molecule type" value="Genomic_DNA"/>
</dbReference>
<protein>
    <submittedName>
        <fullName evidence="2">Uncharacterized protein</fullName>
    </submittedName>
</protein>
<evidence type="ECO:0000313" key="2">
    <source>
        <dbReference type="EMBL" id="MBM6619372.1"/>
    </source>
</evidence>
<keyword evidence="1" id="KW-0472">Membrane</keyword>
<accession>A0ABS2DLL1</accession>
<dbReference type="RefSeq" id="WP_204204828.1">
    <property type="nucleotide sequence ID" value="NZ_JAFELM010000043.1"/>
</dbReference>
<feature type="transmembrane region" description="Helical" evidence="1">
    <location>
        <begin position="46"/>
        <end position="67"/>
    </location>
</feature>
<evidence type="ECO:0000313" key="3">
    <source>
        <dbReference type="Proteomes" id="UP001518925"/>
    </source>
</evidence>
<name>A0ABS2DLL1_9BACI</name>
<sequence length="79" mass="8951">MVTVLFVVVLSSQVFISSLVDTFYYDRSFIDSFIYVIHPEPGTRKSVGLIAVFIAGLVSVVIDYRVWKGKKSQKQFEGK</sequence>
<keyword evidence="1" id="KW-0812">Transmembrane</keyword>
<gene>
    <name evidence="2" type="ORF">JR050_17055</name>
</gene>
<reference evidence="2 3" key="1">
    <citation type="submission" date="2021-02" db="EMBL/GenBank/DDBJ databases">
        <title>Bacillus sp. RD4P76, an endophyte from a halophyte.</title>
        <authorList>
            <person name="Sun J.-Q."/>
        </authorList>
    </citation>
    <scope>NUCLEOTIDE SEQUENCE [LARGE SCALE GENOMIC DNA]</scope>
    <source>
        <strain evidence="2 3">RD4P76</strain>
    </source>
</reference>
<comment type="caution">
    <text evidence="2">The sequence shown here is derived from an EMBL/GenBank/DDBJ whole genome shotgun (WGS) entry which is preliminary data.</text>
</comment>
<dbReference type="Proteomes" id="UP001518925">
    <property type="component" value="Unassembled WGS sequence"/>
</dbReference>
<keyword evidence="3" id="KW-1185">Reference proteome</keyword>
<organism evidence="2 3">
    <name type="scientific">Bacillus suaedaesalsae</name>
    <dbReference type="NCBI Taxonomy" id="2810349"/>
    <lineage>
        <taxon>Bacteria</taxon>
        <taxon>Bacillati</taxon>
        <taxon>Bacillota</taxon>
        <taxon>Bacilli</taxon>
        <taxon>Bacillales</taxon>
        <taxon>Bacillaceae</taxon>
        <taxon>Bacillus</taxon>
    </lineage>
</organism>
<evidence type="ECO:0000256" key="1">
    <source>
        <dbReference type="SAM" id="Phobius"/>
    </source>
</evidence>
<keyword evidence="1" id="KW-1133">Transmembrane helix</keyword>